<feature type="region of interest" description="Disordered" evidence="1">
    <location>
        <begin position="55"/>
        <end position="74"/>
    </location>
</feature>
<feature type="compositionally biased region" description="Low complexity" evidence="1">
    <location>
        <begin position="62"/>
        <end position="72"/>
    </location>
</feature>
<evidence type="ECO:0000256" key="1">
    <source>
        <dbReference type="SAM" id="MobiDB-lite"/>
    </source>
</evidence>
<reference evidence="2" key="1">
    <citation type="submission" date="2022-10" db="EMBL/GenBank/DDBJ databases">
        <title>Puccinia triticina Genome sequencing and assembly.</title>
        <authorList>
            <person name="Li C."/>
        </authorList>
    </citation>
    <scope>NUCLEOTIDE SEQUENCE</scope>
    <source>
        <strain evidence="2">Pt15</strain>
    </source>
</reference>
<protein>
    <submittedName>
        <fullName evidence="2">Uncharacterized protein</fullName>
    </submittedName>
</protein>
<sequence>MTEGATGCETAEPNASLRMPEPTATTSFGSGLTAETPGRYSRACTAAEIALSWQMTDHSGPRRGTSSSTGPTLNRSAPAFKLCWRNRHPYVDTAAARRQDRLESSIIILNSSSAPPITSFPALRKLTGAAAARLLSKTSSWAHLTYLPLTLERRIYPTGLPRSGLSPRRRRLLSSDHD</sequence>
<keyword evidence="3" id="KW-1185">Reference proteome</keyword>
<dbReference type="RefSeq" id="XP_053025739.1">
    <property type="nucleotide sequence ID" value="XM_053161753.1"/>
</dbReference>
<dbReference type="Proteomes" id="UP001164743">
    <property type="component" value="Chromosome 12A"/>
</dbReference>
<accession>A0ABY7CY03</accession>
<name>A0ABY7CY03_9BASI</name>
<evidence type="ECO:0000313" key="2">
    <source>
        <dbReference type="EMBL" id="WAQ90184.1"/>
    </source>
</evidence>
<dbReference type="EMBL" id="CP110432">
    <property type="protein sequence ID" value="WAQ90184.1"/>
    <property type="molecule type" value="Genomic_DNA"/>
</dbReference>
<evidence type="ECO:0000313" key="3">
    <source>
        <dbReference type="Proteomes" id="UP001164743"/>
    </source>
</evidence>
<gene>
    <name evidence="2" type="ORF">PtA15_12A170</name>
</gene>
<dbReference type="GeneID" id="77802648"/>
<organism evidence="2 3">
    <name type="scientific">Puccinia triticina</name>
    <dbReference type="NCBI Taxonomy" id="208348"/>
    <lineage>
        <taxon>Eukaryota</taxon>
        <taxon>Fungi</taxon>
        <taxon>Dikarya</taxon>
        <taxon>Basidiomycota</taxon>
        <taxon>Pucciniomycotina</taxon>
        <taxon>Pucciniomycetes</taxon>
        <taxon>Pucciniales</taxon>
        <taxon>Pucciniaceae</taxon>
        <taxon>Puccinia</taxon>
    </lineage>
</organism>
<feature type="region of interest" description="Disordered" evidence="1">
    <location>
        <begin position="1"/>
        <end position="36"/>
    </location>
</feature>
<feature type="region of interest" description="Disordered" evidence="1">
    <location>
        <begin position="158"/>
        <end position="178"/>
    </location>
</feature>
<proteinExistence type="predicted"/>